<evidence type="ECO:0000313" key="2">
    <source>
        <dbReference type="EMBL" id="PKR88401.1"/>
    </source>
</evidence>
<dbReference type="Pfam" id="PF10098">
    <property type="entry name" value="DUF2336"/>
    <property type="match status" value="1"/>
</dbReference>
<dbReference type="AlphaFoldDB" id="A0A1I4UK20"/>
<dbReference type="EMBL" id="PJNW01000012">
    <property type="protein sequence ID" value="PKR88401.1"/>
    <property type="molecule type" value="Genomic_DNA"/>
</dbReference>
<comment type="caution">
    <text evidence="2">The sequence shown here is derived from an EMBL/GenBank/DDBJ whole genome shotgun (WGS) entry which is preliminary data.</text>
</comment>
<evidence type="ECO:0000256" key="1">
    <source>
        <dbReference type="SAM" id="Coils"/>
    </source>
</evidence>
<dbReference type="OrthoDB" id="8433768at2"/>
<name>A0A1I4UK20_9HYPH</name>
<evidence type="ECO:0000313" key="3">
    <source>
        <dbReference type="Proteomes" id="UP000233491"/>
    </source>
</evidence>
<sequence>MFDDLIALGQDRSQQSRADLLKSLARLFIHGGEGHSDREAQLFAEILLRLVDQVSVDARAQLSHKLAPLAFTPHAVALRLATDQDRKVFAVMLEKSVVLTEADLRTIAASYSQGHLLAITRRQGLTERVTDVLAIRGNAAVLIGVTGNVTARFSELGVEWLAMRGIDYPKVLIALSQRADMPRERLSRAVKALDDEARAKLGHIIALSPRLALSLKSEASERAQQKKERLEREIAALIRHVKDGHVTLDDCIARFAREGRIEVMAELLTQATELEEAHIARALAHGNDLALAVVCRSLSVSNNAYLMLAHMLASHLGLPQKEAHGWARNYAEVDRASAIRALRFHRMRMPGAKSMVRPDRLRHSLR</sequence>
<keyword evidence="3" id="KW-1185">Reference proteome</keyword>
<proteinExistence type="predicted"/>
<accession>A0A1I4UK20</accession>
<dbReference type="RefSeq" id="WP_101290244.1">
    <property type="nucleotide sequence ID" value="NZ_FOUQ01000008.1"/>
</dbReference>
<gene>
    <name evidence="2" type="ORF">CXZ10_15400</name>
</gene>
<protein>
    <recommendedName>
        <fullName evidence="4">DUF2336 domain-containing protein</fullName>
    </recommendedName>
</protein>
<organism evidence="2 3">
    <name type="scientific">Pleomorphomonas diazotrophica</name>
    <dbReference type="NCBI Taxonomy" id="1166257"/>
    <lineage>
        <taxon>Bacteria</taxon>
        <taxon>Pseudomonadati</taxon>
        <taxon>Pseudomonadota</taxon>
        <taxon>Alphaproteobacteria</taxon>
        <taxon>Hyphomicrobiales</taxon>
        <taxon>Pleomorphomonadaceae</taxon>
        <taxon>Pleomorphomonas</taxon>
    </lineage>
</organism>
<dbReference type="Proteomes" id="UP000233491">
    <property type="component" value="Unassembled WGS sequence"/>
</dbReference>
<keyword evidence="1" id="KW-0175">Coiled coil</keyword>
<reference evidence="2 3" key="1">
    <citation type="submission" date="2017-12" db="EMBL/GenBank/DDBJ databases">
        <title>Anaerobic carbon monoxide metabolism by Pleomorphomonas carboxyditropha sp. nov., a new mesophilic hydrogenogenic carboxidotroph.</title>
        <authorList>
            <person name="Esquivel-Elizondo S."/>
            <person name="Krajmalnik-Brown R."/>
        </authorList>
    </citation>
    <scope>NUCLEOTIDE SEQUENCE [LARGE SCALE GENOMIC DNA]</scope>
    <source>
        <strain evidence="2 3">R5-392</strain>
    </source>
</reference>
<dbReference type="InterPro" id="IPR019285">
    <property type="entry name" value="DUF2336"/>
</dbReference>
<feature type="coiled-coil region" evidence="1">
    <location>
        <begin position="213"/>
        <end position="240"/>
    </location>
</feature>
<evidence type="ECO:0008006" key="4">
    <source>
        <dbReference type="Google" id="ProtNLM"/>
    </source>
</evidence>